<keyword evidence="2" id="KW-1185">Reference proteome</keyword>
<name>A0ACB8SNZ3_9AGAM</name>
<reference evidence="1" key="2">
    <citation type="journal article" date="2022" name="New Phytol.">
        <title>Evolutionary transition to the ectomycorrhizal habit in the genomes of a hyperdiverse lineage of mushroom-forming fungi.</title>
        <authorList>
            <person name="Looney B."/>
            <person name="Miyauchi S."/>
            <person name="Morin E."/>
            <person name="Drula E."/>
            <person name="Courty P.E."/>
            <person name="Kohler A."/>
            <person name="Kuo A."/>
            <person name="LaButti K."/>
            <person name="Pangilinan J."/>
            <person name="Lipzen A."/>
            <person name="Riley R."/>
            <person name="Andreopoulos W."/>
            <person name="He G."/>
            <person name="Johnson J."/>
            <person name="Nolan M."/>
            <person name="Tritt A."/>
            <person name="Barry K.W."/>
            <person name="Grigoriev I.V."/>
            <person name="Nagy L.G."/>
            <person name="Hibbett D."/>
            <person name="Henrissat B."/>
            <person name="Matheny P.B."/>
            <person name="Labbe J."/>
            <person name="Martin F.M."/>
        </authorList>
    </citation>
    <scope>NUCLEOTIDE SEQUENCE</scope>
    <source>
        <strain evidence="1">HHB10654</strain>
    </source>
</reference>
<comment type="caution">
    <text evidence="1">The sequence shown here is derived from an EMBL/GenBank/DDBJ whole genome shotgun (WGS) entry which is preliminary data.</text>
</comment>
<evidence type="ECO:0000313" key="2">
    <source>
        <dbReference type="Proteomes" id="UP000814140"/>
    </source>
</evidence>
<sequence>MPRRSPESLHVINSPISMRAATTVDEVLYCHYWEVGGSKELLFPTLSRLTHGSQGFLVNYLSTELAYEAAQAGVEKAELGPDNRKLREQCFKLLVDHRGRLTRTLENANGPMMSSLSLLRSRMVGGATMERWPTPAETRAAATDLLGRQIDGALHANELWVHSGLRTPDGTIIPDFMGEGLWETMRSGLYRDLDAVPRAIEHRARPRTMFYVSFMGSAPWRCVSIYVMATAIASGNWFLLLQSGNNTYQRFDHEYHAAVYDHFVMQLKAIESVEFAQMRLERTWQMKHGLPFNPPAAPVAAPAAPVAAPAAPVAAPAAAPVAAPVAAPATAPGPFPFLGYMF</sequence>
<dbReference type="Proteomes" id="UP000814140">
    <property type="component" value="Unassembled WGS sequence"/>
</dbReference>
<accession>A0ACB8SNZ3</accession>
<proteinExistence type="predicted"/>
<dbReference type="EMBL" id="MU277241">
    <property type="protein sequence ID" value="KAI0057932.1"/>
    <property type="molecule type" value="Genomic_DNA"/>
</dbReference>
<organism evidence="1 2">
    <name type="scientific">Artomyces pyxidatus</name>
    <dbReference type="NCBI Taxonomy" id="48021"/>
    <lineage>
        <taxon>Eukaryota</taxon>
        <taxon>Fungi</taxon>
        <taxon>Dikarya</taxon>
        <taxon>Basidiomycota</taxon>
        <taxon>Agaricomycotina</taxon>
        <taxon>Agaricomycetes</taxon>
        <taxon>Russulales</taxon>
        <taxon>Auriscalpiaceae</taxon>
        <taxon>Artomyces</taxon>
    </lineage>
</organism>
<protein>
    <submittedName>
        <fullName evidence="1">Uncharacterized protein</fullName>
    </submittedName>
</protein>
<evidence type="ECO:0000313" key="1">
    <source>
        <dbReference type="EMBL" id="KAI0057932.1"/>
    </source>
</evidence>
<reference evidence="1" key="1">
    <citation type="submission" date="2021-03" db="EMBL/GenBank/DDBJ databases">
        <authorList>
            <consortium name="DOE Joint Genome Institute"/>
            <person name="Ahrendt S."/>
            <person name="Looney B.P."/>
            <person name="Miyauchi S."/>
            <person name="Morin E."/>
            <person name="Drula E."/>
            <person name="Courty P.E."/>
            <person name="Chicoki N."/>
            <person name="Fauchery L."/>
            <person name="Kohler A."/>
            <person name="Kuo A."/>
            <person name="Labutti K."/>
            <person name="Pangilinan J."/>
            <person name="Lipzen A."/>
            <person name="Riley R."/>
            <person name="Andreopoulos W."/>
            <person name="He G."/>
            <person name="Johnson J."/>
            <person name="Barry K.W."/>
            <person name="Grigoriev I.V."/>
            <person name="Nagy L."/>
            <person name="Hibbett D."/>
            <person name="Henrissat B."/>
            <person name="Matheny P.B."/>
            <person name="Labbe J."/>
            <person name="Martin F."/>
        </authorList>
    </citation>
    <scope>NUCLEOTIDE SEQUENCE</scope>
    <source>
        <strain evidence="1">HHB10654</strain>
    </source>
</reference>
<gene>
    <name evidence="1" type="ORF">BV25DRAFT_1919793</name>
</gene>